<evidence type="ECO:0000313" key="2">
    <source>
        <dbReference type="Proteomes" id="UP000177451"/>
    </source>
</evidence>
<proteinExistence type="predicted"/>
<accession>A0A1F5VPA4</accession>
<evidence type="ECO:0000313" key="1">
    <source>
        <dbReference type="EMBL" id="OGF65225.1"/>
    </source>
</evidence>
<reference evidence="1 2" key="1">
    <citation type="journal article" date="2016" name="Nat. Commun.">
        <title>Thousands of microbial genomes shed light on interconnected biogeochemical processes in an aquifer system.</title>
        <authorList>
            <person name="Anantharaman K."/>
            <person name="Brown C.T."/>
            <person name="Hug L.A."/>
            <person name="Sharon I."/>
            <person name="Castelle C.J."/>
            <person name="Probst A.J."/>
            <person name="Thomas B.C."/>
            <person name="Singh A."/>
            <person name="Wilkins M.J."/>
            <person name="Karaoz U."/>
            <person name="Brodie E.L."/>
            <person name="Williams K.H."/>
            <person name="Hubbard S.S."/>
            <person name="Banfield J.F."/>
        </authorList>
    </citation>
    <scope>NUCLEOTIDE SEQUENCE [LARGE SCALE GENOMIC DNA]</scope>
</reference>
<gene>
    <name evidence="1" type="ORF">A2Z53_00420</name>
</gene>
<dbReference type="EMBL" id="MFHH01000018">
    <property type="protein sequence ID" value="OGF65225.1"/>
    <property type="molecule type" value="Genomic_DNA"/>
</dbReference>
<dbReference type="AlphaFoldDB" id="A0A1F5VPA4"/>
<protein>
    <submittedName>
        <fullName evidence="1">Uncharacterized protein</fullName>
    </submittedName>
</protein>
<dbReference type="Proteomes" id="UP000177451">
    <property type="component" value="Unassembled WGS sequence"/>
</dbReference>
<sequence>MVGGQVLEAEMVLWVTLAANHPATRIMSFGEVFMCIGGSRYLNLNLMTNPPKILQDMCRPVADKELERLISVFS</sequence>
<name>A0A1F5VPA4_9BACT</name>
<organism evidence="1 2">
    <name type="scientific">Candidatus Giovannonibacteria bacterium RIFCSPHIGHO2_02_42_15</name>
    <dbReference type="NCBI Taxonomy" id="1798329"/>
    <lineage>
        <taxon>Bacteria</taxon>
        <taxon>Candidatus Giovannoniibacteriota</taxon>
    </lineage>
</organism>
<comment type="caution">
    <text evidence="1">The sequence shown here is derived from an EMBL/GenBank/DDBJ whole genome shotgun (WGS) entry which is preliminary data.</text>
</comment>